<dbReference type="EMBL" id="FJUX01000038">
    <property type="protein sequence ID" value="CZS98888.1"/>
    <property type="molecule type" value="Genomic_DNA"/>
</dbReference>
<accession>A0A1E1KLI3</accession>
<keyword evidence="1" id="KW-0732">Signal</keyword>
<dbReference type="AlphaFoldDB" id="A0A1E1KLI3"/>
<evidence type="ECO:0008006" key="4">
    <source>
        <dbReference type="Google" id="ProtNLM"/>
    </source>
</evidence>
<evidence type="ECO:0000313" key="3">
    <source>
        <dbReference type="Proteomes" id="UP000178912"/>
    </source>
</evidence>
<reference evidence="3" key="1">
    <citation type="submission" date="2016-03" db="EMBL/GenBank/DDBJ databases">
        <authorList>
            <person name="Guldener U."/>
        </authorList>
    </citation>
    <scope>NUCLEOTIDE SEQUENCE [LARGE SCALE GENOMIC DNA]</scope>
    <source>
        <strain evidence="3">04CH-RAC-A.6.1</strain>
    </source>
</reference>
<sequence>MQFNIITALIITIATGAIAAPYEAEDRQVLKRQTWLCNDTLAAQCKSHGLGCDCGVDGNNKKVVCIQSKTDLLKFCTPSSLSTVPMRLGPQHAYDVPTFQHQLTHGGSRPNA</sequence>
<protein>
    <recommendedName>
        <fullName evidence="4">Extracellular membrane protein CFEM domain-containing protein</fullName>
    </recommendedName>
</protein>
<evidence type="ECO:0000256" key="1">
    <source>
        <dbReference type="SAM" id="SignalP"/>
    </source>
</evidence>
<name>A0A1E1KLI3_9HELO</name>
<keyword evidence="3" id="KW-1185">Reference proteome</keyword>
<proteinExistence type="predicted"/>
<evidence type="ECO:0000313" key="2">
    <source>
        <dbReference type="EMBL" id="CZS98888.1"/>
    </source>
</evidence>
<feature type="signal peptide" evidence="1">
    <location>
        <begin position="1"/>
        <end position="19"/>
    </location>
</feature>
<gene>
    <name evidence="2" type="ORF">RAG0_07461</name>
</gene>
<feature type="chain" id="PRO_5009446261" description="Extracellular membrane protein CFEM domain-containing protein" evidence="1">
    <location>
        <begin position="20"/>
        <end position="112"/>
    </location>
</feature>
<dbReference type="Proteomes" id="UP000178912">
    <property type="component" value="Unassembled WGS sequence"/>
</dbReference>
<organism evidence="2 3">
    <name type="scientific">Rhynchosporium agropyri</name>
    <dbReference type="NCBI Taxonomy" id="914238"/>
    <lineage>
        <taxon>Eukaryota</taxon>
        <taxon>Fungi</taxon>
        <taxon>Dikarya</taxon>
        <taxon>Ascomycota</taxon>
        <taxon>Pezizomycotina</taxon>
        <taxon>Leotiomycetes</taxon>
        <taxon>Helotiales</taxon>
        <taxon>Ploettnerulaceae</taxon>
        <taxon>Rhynchosporium</taxon>
    </lineage>
</organism>